<keyword evidence="6 7" id="KW-0819">tRNA processing</keyword>
<keyword evidence="4 7" id="KW-0808">Transferase</keyword>
<evidence type="ECO:0000256" key="6">
    <source>
        <dbReference type="ARBA" id="ARBA00022694"/>
    </source>
</evidence>
<evidence type="ECO:0000313" key="8">
    <source>
        <dbReference type="EMBL" id="XAN08827.1"/>
    </source>
</evidence>
<dbReference type="PANTHER" id="PTHR23417:SF14">
    <property type="entry name" value="PENTACOTRIPEPTIDE-REPEAT REGION OF PRORP DOMAIN-CONTAINING PROTEIN"/>
    <property type="match status" value="1"/>
</dbReference>
<dbReference type="Proteomes" id="UP001442841">
    <property type="component" value="Chromosome"/>
</dbReference>
<dbReference type="NCBIfam" id="TIGR00091">
    <property type="entry name" value="tRNA (guanosine(46)-N7)-methyltransferase TrmB"/>
    <property type="match status" value="1"/>
</dbReference>
<gene>
    <name evidence="7 8" type="primary">trmB</name>
    <name evidence="8" type="ORF">AADG42_16435</name>
</gene>
<dbReference type="EMBL" id="CP154795">
    <property type="protein sequence ID" value="XAN08827.1"/>
    <property type="molecule type" value="Genomic_DNA"/>
</dbReference>
<evidence type="ECO:0000256" key="3">
    <source>
        <dbReference type="ARBA" id="ARBA00022603"/>
    </source>
</evidence>
<evidence type="ECO:0000256" key="1">
    <source>
        <dbReference type="ARBA" id="ARBA00000142"/>
    </source>
</evidence>
<comment type="function">
    <text evidence="2 7">Catalyzes the formation of N(7)-methylguanine at position 46 (m7G46) in tRNA.</text>
</comment>
<feature type="binding site" evidence="7">
    <location>
        <position position="179"/>
    </location>
    <ligand>
        <name>substrate</name>
    </ligand>
</feature>
<dbReference type="Gene3D" id="3.40.50.150">
    <property type="entry name" value="Vaccinia Virus protein VP39"/>
    <property type="match status" value="1"/>
</dbReference>
<dbReference type="Pfam" id="PF02390">
    <property type="entry name" value="Methyltransf_4"/>
    <property type="match status" value="1"/>
</dbReference>
<feature type="binding site" evidence="7">
    <location>
        <position position="143"/>
    </location>
    <ligand>
        <name>S-adenosyl-L-methionine</name>
        <dbReference type="ChEBI" id="CHEBI:59789"/>
    </ligand>
</feature>
<comment type="catalytic activity">
    <reaction evidence="1 7">
        <text>guanosine(46) in tRNA + S-adenosyl-L-methionine = N(7)-methylguanosine(46) in tRNA + S-adenosyl-L-homocysteine</text>
        <dbReference type="Rhea" id="RHEA:42708"/>
        <dbReference type="Rhea" id="RHEA-COMP:10188"/>
        <dbReference type="Rhea" id="RHEA-COMP:10189"/>
        <dbReference type="ChEBI" id="CHEBI:57856"/>
        <dbReference type="ChEBI" id="CHEBI:59789"/>
        <dbReference type="ChEBI" id="CHEBI:74269"/>
        <dbReference type="ChEBI" id="CHEBI:74480"/>
        <dbReference type="EC" id="2.1.1.33"/>
    </reaction>
</comment>
<dbReference type="EC" id="2.1.1.33" evidence="7"/>
<dbReference type="PROSITE" id="PS51625">
    <property type="entry name" value="SAM_MT_TRMB"/>
    <property type="match status" value="1"/>
</dbReference>
<feature type="binding site" evidence="7">
    <location>
        <position position="68"/>
    </location>
    <ligand>
        <name>S-adenosyl-L-methionine</name>
        <dbReference type="ChEBI" id="CHEBI:59789"/>
    </ligand>
</feature>
<name>A0ABZ3FRU6_9ACTN</name>
<dbReference type="InterPro" id="IPR055361">
    <property type="entry name" value="tRNA_methyltr_TrmB_bact"/>
</dbReference>
<dbReference type="PANTHER" id="PTHR23417">
    <property type="entry name" value="3-DEOXY-D-MANNO-OCTULOSONIC-ACID TRANSFERASE/TRNA GUANINE-N 7 - -METHYLTRANSFERASE"/>
    <property type="match status" value="1"/>
</dbReference>
<sequence length="240" mass="27084">MELQRPHREVVSFVRRSTRMNKSQERAWTQRERYLVDVPRDDTSTSIAPGATIDWPQVFGRTAPLVVEIGSGTGDSLVAMAAADPARDHIAFEVFRPAMASTMIKLNAAGITNVRLVEANGVSGLEELFSPGQVDELWTFFPDPWHKARHNKRRLVDTAFGALVASRLAPTGVWRIATDWADYAEHCREVLDDHPDLINEYADSGGFAPRLDARPITKYEQRGLRAGRDVFDLTYRRRHD</sequence>
<dbReference type="InterPro" id="IPR003358">
    <property type="entry name" value="tRNA_(Gua-N-7)_MeTrfase_Trmb"/>
</dbReference>
<dbReference type="RefSeq" id="WP_425310256.1">
    <property type="nucleotide sequence ID" value="NZ_CP154795.1"/>
</dbReference>
<feature type="binding site" evidence="7">
    <location>
        <position position="93"/>
    </location>
    <ligand>
        <name>S-adenosyl-L-methionine</name>
        <dbReference type="ChEBI" id="CHEBI:59789"/>
    </ligand>
</feature>
<reference evidence="8 9" key="1">
    <citation type="submission" date="2024-04" db="EMBL/GenBank/DDBJ databases">
        <title>Isolation of an actinomycete strain from pig manure.</title>
        <authorList>
            <person name="Gong T."/>
            <person name="Yu Z."/>
            <person name="An M."/>
            <person name="Wei C."/>
            <person name="Yang W."/>
            <person name="Liu L."/>
        </authorList>
    </citation>
    <scope>NUCLEOTIDE SEQUENCE [LARGE SCALE GENOMIC DNA]</scope>
    <source>
        <strain evidence="8 9">ZF39</strain>
    </source>
</reference>
<dbReference type="HAMAP" id="MF_01057">
    <property type="entry name" value="tRNA_methyltr_TrmB"/>
    <property type="match status" value="1"/>
</dbReference>
<accession>A0ABZ3FRU6</accession>
<dbReference type="InterPro" id="IPR029063">
    <property type="entry name" value="SAM-dependent_MTases_sf"/>
</dbReference>
<evidence type="ECO:0000256" key="5">
    <source>
        <dbReference type="ARBA" id="ARBA00022691"/>
    </source>
</evidence>
<organism evidence="8 9">
    <name type="scientific">Ammonicoccus fulvus</name>
    <dbReference type="NCBI Taxonomy" id="3138240"/>
    <lineage>
        <taxon>Bacteria</taxon>
        <taxon>Bacillati</taxon>
        <taxon>Actinomycetota</taxon>
        <taxon>Actinomycetes</taxon>
        <taxon>Propionibacteriales</taxon>
        <taxon>Propionibacteriaceae</taxon>
        <taxon>Ammonicoccus</taxon>
    </lineage>
</organism>
<evidence type="ECO:0000256" key="4">
    <source>
        <dbReference type="ARBA" id="ARBA00022679"/>
    </source>
</evidence>
<feature type="region of interest" description="Interaction with RNA" evidence="7">
    <location>
        <begin position="149"/>
        <end position="154"/>
    </location>
</feature>
<feature type="binding site" evidence="7">
    <location>
        <position position="120"/>
    </location>
    <ligand>
        <name>S-adenosyl-L-methionine</name>
        <dbReference type="ChEBI" id="CHEBI:59789"/>
    </ligand>
</feature>
<dbReference type="GO" id="GO:0008176">
    <property type="term" value="F:tRNA (guanine(46)-N7)-methyltransferase activity"/>
    <property type="evidence" value="ECO:0007669"/>
    <property type="project" value="UniProtKB-EC"/>
</dbReference>
<keyword evidence="5 7" id="KW-0949">S-adenosyl-L-methionine</keyword>
<keyword evidence="9" id="KW-1185">Reference proteome</keyword>
<feature type="binding site" evidence="7">
    <location>
        <position position="147"/>
    </location>
    <ligand>
        <name>substrate</name>
    </ligand>
</feature>
<protein>
    <recommendedName>
        <fullName evidence="7">tRNA (guanine-N(7)-)-methyltransferase</fullName>
        <ecNumber evidence="7">2.1.1.33</ecNumber>
    </recommendedName>
    <alternativeName>
        <fullName evidence="7">tRNA (guanine(46)-N(7))-methyltransferase</fullName>
    </alternativeName>
    <alternativeName>
        <fullName evidence="7">tRNA(m7G46)-methyltransferase</fullName>
    </alternativeName>
</protein>
<feature type="binding site" evidence="7">
    <location>
        <begin position="217"/>
        <end position="220"/>
    </location>
    <ligand>
        <name>substrate</name>
    </ligand>
</feature>
<comment type="similarity">
    <text evidence="7">Belongs to the class I-like SAM-binding methyltransferase superfamily. TrmB family.</text>
</comment>
<evidence type="ECO:0000256" key="2">
    <source>
        <dbReference type="ARBA" id="ARBA00003015"/>
    </source>
</evidence>
<evidence type="ECO:0000313" key="9">
    <source>
        <dbReference type="Proteomes" id="UP001442841"/>
    </source>
</evidence>
<comment type="pathway">
    <text evidence="7">tRNA modification; N(7)-methylguanine-tRNA biosynthesis.</text>
</comment>
<proteinExistence type="inferred from homology"/>
<keyword evidence="3 7" id="KW-0489">Methyltransferase</keyword>
<evidence type="ECO:0000256" key="7">
    <source>
        <dbReference type="HAMAP-Rule" id="MF_01057"/>
    </source>
</evidence>
<dbReference type="SUPFAM" id="SSF53335">
    <property type="entry name" value="S-adenosyl-L-methionine-dependent methyltransferases"/>
    <property type="match status" value="1"/>
</dbReference>